<dbReference type="EMBL" id="MN739735">
    <property type="protein sequence ID" value="QHT23845.1"/>
    <property type="molecule type" value="Genomic_DNA"/>
</dbReference>
<feature type="domain" description="Glycosyl transferase family 25" evidence="1">
    <location>
        <begin position="10"/>
        <end position="162"/>
    </location>
</feature>
<dbReference type="AlphaFoldDB" id="A0A6C0E8U9"/>
<reference evidence="2" key="1">
    <citation type="journal article" date="2020" name="Nature">
        <title>Giant virus diversity and host interactions through global metagenomics.</title>
        <authorList>
            <person name="Schulz F."/>
            <person name="Roux S."/>
            <person name="Paez-Espino D."/>
            <person name="Jungbluth S."/>
            <person name="Walsh D.A."/>
            <person name="Denef V.J."/>
            <person name="McMahon K.D."/>
            <person name="Konstantinidis K.T."/>
            <person name="Eloe-Fadrosh E.A."/>
            <person name="Kyrpides N.C."/>
            <person name="Woyke T."/>
        </authorList>
    </citation>
    <scope>NUCLEOTIDE SEQUENCE</scope>
    <source>
        <strain evidence="2">GVMAG-M-3300023179-132</strain>
    </source>
</reference>
<dbReference type="CDD" id="cd06532">
    <property type="entry name" value="Glyco_transf_25"/>
    <property type="match status" value="1"/>
</dbReference>
<evidence type="ECO:0000259" key="1">
    <source>
        <dbReference type="Pfam" id="PF01755"/>
    </source>
</evidence>
<name>A0A6C0E8U9_9ZZZZ</name>
<sequence>MKTFDLNKNNTFCISVESNTERRDKMKKKFDMANLDFTFWKASTPKDLTYNFPHYLNDNARACSQSHFNLWKYVIENNLEYAFILEDDACFDRGWREKLDTFVNVDDNEWDAVFLNASESIETQNIWCIVQEQFLCGGYIISKRGCEKLVSTFSDCVFMSDWMTSRIQLDNKCYSFFPWLIIQEGSDSTIGSGYSEDHKKVIRLLEEINYPLDNYIV</sequence>
<proteinExistence type="predicted"/>
<accession>A0A6C0E8U9</accession>
<dbReference type="Pfam" id="PF01755">
    <property type="entry name" value="Glyco_transf_25"/>
    <property type="match status" value="1"/>
</dbReference>
<evidence type="ECO:0000313" key="2">
    <source>
        <dbReference type="EMBL" id="QHT23845.1"/>
    </source>
</evidence>
<dbReference type="InterPro" id="IPR002654">
    <property type="entry name" value="Glyco_trans_25"/>
</dbReference>
<protein>
    <recommendedName>
        <fullName evidence="1">Glycosyl transferase family 25 domain-containing protein</fullName>
    </recommendedName>
</protein>
<organism evidence="2">
    <name type="scientific">viral metagenome</name>
    <dbReference type="NCBI Taxonomy" id="1070528"/>
    <lineage>
        <taxon>unclassified sequences</taxon>
        <taxon>metagenomes</taxon>
        <taxon>organismal metagenomes</taxon>
    </lineage>
</organism>